<gene>
    <name evidence="1" type="ORF">DYU05_12075</name>
</gene>
<evidence type="ECO:0000313" key="2">
    <source>
        <dbReference type="Proteomes" id="UP000260823"/>
    </source>
</evidence>
<dbReference type="RefSeq" id="WP_117383356.1">
    <property type="nucleotide sequence ID" value="NZ_QWDE01000002.1"/>
</dbReference>
<dbReference type="Proteomes" id="UP000260823">
    <property type="component" value="Unassembled WGS sequence"/>
</dbReference>
<dbReference type="AlphaFoldDB" id="A0A3E2NPS4"/>
<accession>A0A3E2NPS4</accession>
<proteinExistence type="predicted"/>
<keyword evidence="2" id="KW-1185">Reference proteome</keyword>
<evidence type="ECO:0000313" key="1">
    <source>
        <dbReference type="EMBL" id="RFZ82890.1"/>
    </source>
</evidence>
<reference evidence="1 2" key="1">
    <citation type="submission" date="2018-08" db="EMBL/GenBank/DDBJ databases">
        <title>Mucilaginibacter terrae sp. nov., isolated from manganese diggings.</title>
        <authorList>
            <person name="Huang Y."/>
            <person name="Zhou Z."/>
        </authorList>
    </citation>
    <scope>NUCLEOTIDE SEQUENCE [LARGE SCALE GENOMIC DNA]</scope>
    <source>
        <strain evidence="1 2">ZH6</strain>
    </source>
</reference>
<dbReference type="EMBL" id="QWDE01000002">
    <property type="protein sequence ID" value="RFZ82890.1"/>
    <property type="molecule type" value="Genomic_DNA"/>
</dbReference>
<protein>
    <submittedName>
        <fullName evidence="1">Uncharacterized protein</fullName>
    </submittedName>
</protein>
<comment type="caution">
    <text evidence="1">The sequence shown here is derived from an EMBL/GenBank/DDBJ whole genome shotgun (WGS) entry which is preliminary data.</text>
</comment>
<organism evidence="1 2">
    <name type="scientific">Mucilaginibacter terrenus</name>
    <dbReference type="NCBI Taxonomy" id="2482727"/>
    <lineage>
        <taxon>Bacteria</taxon>
        <taxon>Pseudomonadati</taxon>
        <taxon>Bacteroidota</taxon>
        <taxon>Sphingobacteriia</taxon>
        <taxon>Sphingobacteriales</taxon>
        <taxon>Sphingobacteriaceae</taxon>
        <taxon>Mucilaginibacter</taxon>
    </lineage>
</organism>
<sequence length="69" mass="7710">MKTLYKYISLLIIGGLILPFCSSGIKIFSSSVPLQTQPQQVVSEYQNSFSVYPTVIENLFPVPKNQNSL</sequence>
<name>A0A3E2NPS4_9SPHI</name>